<evidence type="ECO:0000256" key="1">
    <source>
        <dbReference type="ARBA" id="ARBA00002434"/>
    </source>
</evidence>
<evidence type="ECO:0000256" key="4">
    <source>
        <dbReference type="ARBA" id="ARBA00022597"/>
    </source>
</evidence>
<dbReference type="InterPro" id="IPR003501">
    <property type="entry name" value="PTS_EIIB_2/3"/>
</dbReference>
<keyword evidence="3" id="KW-0597">Phosphoprotein</keyword>
<dbReference type="GO" id="GO:0090563">
    <property type="term" value="F:protein-phosphocysteine-sugar phosphotransferase activity"/>
    <property type="evidence" value="ECO:0007669"/>
    <property type="project" value="TreeGrafter"/>
</dbReference>
<dbReference type="InterPro" id="IPR036095">
    <property type="entry name" value="PTS_EIIB-like_sf"/>
</dbReference>
<dbReference type="GO" id="GO:0005886">
    <property type="term" value="C:plasma membrane"/>
    <property type="evidence" value="ECO:0007669"/>
    <property type="project" value="TreeGrafter"/>
</dbReference>
<dbReference type="GO" id="GO:0009401">
    <property type="term" value="P:phosphoenolpyruvate-dependent sugar phosphotransferase system"/>
    <property type="evidence" value="ECO:0007669"/>
    <property type="project" value="UniProtKB-KW"/>
</dbReference>
<organism evidence="8 9">
    <name type="scientific">Anaerosolibacter carboniphilus</name>
    <dbReference type="NCBI Taxonomy" id="1417629"/>
    <lineage>
        <taxon>Bacteria</taxon>
        <taxon>Bacillati</taxon>
        <taxon>Bacillota</taxon>
        <taxon>Clostridia</taxon>
        <taxon>Peptostreptococcales</taxon>
        <taxon>Thermotaleaceae</taxon>
        <taxon>Anaerosolibacter</taxon>
    </lineage>
</organism>
<evidence type="ECO:0000313" key="8">
    <source>
        <dbReference type="EMBL" id="MBB6219046.1"/>
    </source>
</evidence>
<evidence type="ECO:0000256" key="2">
    <source>
        <dbReference type="ARBA" id="ARBA00022448"/>
    </source>
</evidence>
<gene>
    <name evidence="8" type="ORF">HNQ80_005226</name>
</gene>
<evidence type="ECO:0000256" key="5">
    <source>
        <dbReference type="ARBA" id="ARBA00022679"/>
    </source>
</evidence>
<keyword evidence="2" id="KW-0813">Transport</keyword>
<comment type="function">
    <text evidence="1">The phosphoenolpyruvate-dependent sugar phosphotransferase system (sugar PTS), a major carbohydrate active transport system, catalyzes the phosphorylation of incoming sugar substrates concomitantly with their translocation across the cell membrane. The enzyme II CmtAB PTS system is involved in D-mannitol transport.</text>
</comment>
<dbReference type="PANTHER" id="PTHR30181">
    <property type="entry name" value="MANNITOL PERMEASE IIC COMPONENT"/>
    <property type="match status" value="1"/>
</dbReference>
<dbReference type="PANTHER" id="PTHR30181:SF2">
    <property type="entry name" value="PTS SYSTEM MANNITOL-SPECIFIC EIICBA COMPONENT"/>
    <property type="match status" value="1"/>
</dbReference>
<proteinExistence type="predicted"/>
<dbReference type="Pfam" id="PF02302">
    <property type="entry name" value="PTS_IIB"/>
    <property type="match status" value="1"/>
</dbReference>
<evidence type="ECO:0000313" key="9">
    <source>
        <dbReference type="Proteomes" id="UP000579281"/>
    </source>
</evidence>
<comment type="caution">
    <text evidence="8">The sequence shown here is derived from an EMBL/GenBank/DDBJ whole genome shotgun (WGS) entry which is preliminary data.</text>
</comment>
<dbReference type="GO" id="GO:0022872">
    <property type="term" value="F:protein-N(PI)-phosphohistidine-mannitol phosphotransferase system transmembrane transporter activity"/>
    <property type="evidence" value="ECO:0007669"/>
    <property type="project" value="InterPro"/>
</dbReference>
<dbReference type="CDD" id="cd05567">
    <property type="entry name" value="PTS_IIB_mannitol"/>
    <property type="match status" value="1"/>
</dbReference>
<feature type="domain" description="PTS EIIB type-2" evidence="7">
    <location>
        <begin position="11"/>
        <end position="99"/>
    </location>
</feature>
<dbReference type="InterPro" id="IPR013011">
    <property type="entry name" value="PTS_EIIB_2"/>
</dbReference>
<dbReference type="InterPro" id="IPR050893">
    <property type="entry name" value="Sugar_PTS"/>
</dbReference>
<evidence type="ECO:0000259" key="7">
    <source>
        <dbReference type="PROSITE" id="PS51099"/>
    </source>
</evidence>
<name>A0A841KZ48_9FIRM</name>
<protein>
    <submittedName>
        <fullName evidence="8">PTS system mannitol-specific IIC component</fullName>
    </submittedName>
</protein>
<keyword evidence="9" id="KW-1185">Reference proteome</keyword>
<dbReference type="EMBL" id="JACHEN010000069">
    <property type="protein sequence ID" value="MBB6219046.1"/>
    <property type="molecule type" value="Genomic_DNA"/>
</dbReference>
<accession>A0A841KZ48</accession>
<keyword evidence="4" id="KW-0762">Sugar transport</keyword>
<keyword evidence="5" id="KW-0808">Transferase</keyword>
<keyword evidence="6" id="KW-0598">Phosphotransferase system</keyword>
<dbReference type="Proteomes" id="UP000579281">
    <property type="component" value="Unassembled WGS sequence"/>
</dbReference>
<dbReference type="InterPro" id="IPR029503">
    <property type="entry name" value="PTS_EIIB_mannitol"/>
</dbReference>
<evidence type="ECO:0000256" key="6">
    <source>
        <dbReference type="ARBA" id="ARBA00022683"/>
    </source>
</evidence>
<reference evidence="8 9" key="1">
    <citation type="submission" date="2020-08" db="EMBL/GenBank/DDBJ databases">
        <title>Genomic Encyclopedia of Type Strains, Phase IV (KMG-IV): sequencing the most valuable type-strain genomes for metagenomic binning, comparative biology and taxonomic classification.</title>
        <authorList>
            <person name="Goeker M."/>
        </authorList>
    </citation>
    <scope>NUCLEOTIDE SEQUENCE [LARGE SCALE GENOMIC DNA]</scope>
    <source>
        <strain evidence="8 9">DSM 103526</strain>
    </source>
</reference>
<sequence length="99" mass="10556">MKGKKIEKKISKIVVACDAGMGSSAMGASTLKNKLKQAGVDVEVVNTAIDQIPGDADLVITHESLAQRAKSHAPKAEHISIKNFIGSPVYDELVERLSK</sequence>
<evidence type="ECO:0000256" key="3">
    <source>
        <dbReference type="ARBA" id="ARBA00022553"/>
    </source>
</evidence>
<dbReference type="PROSITE" id="PS51099">
    <property type="entry name" value="PTS_EIIB_TYPE_2"/>
    <property type="match status" value="1"/>
</dbReference>
<dbReference type="SUPFAM" id="SSF52794">
    <property type="entry name" value="PTS system IIB component-like"/>
    <property type="match status" value="1"/>
</dbReference>
<dbReference type="Gene3D" id="3.40.50.2300">
    <property type="match status" value="1"/>
</dbReference>
<dbReference type="AlphaFoldDB" id="A0A841KZ48"/>